<evidence type="ECO:0000259" key="1">
    <source>
        <dbReference type="Pfam" id="PF14551"/>
    </source>
</evidence>
<feature type="domain" description="MCM N-terminal" evidence="1">
    <location>
        <begin position="11"/>
        <end position="99"/>
    </location>
</feature>
<feature type="non-terminal residue" evidence="2">
    <location>
        <position position="100"/>
    </location>
</feature>
<reference evidence="2" key="1">
    <citation type="journal article" date="2014" name="Front. Microbiol.">
        <title>High frequency of phylogenetically diverse reductive dehalogenase-homologous genes in deep subseafloor sedimentary metagenomes.</title>
        <authorList>
            <person name="Kawai M."/>
            <person name="Futagami T."/>
            <person name="Toyoda A."/>
            <person name="Takaki Y."/>
            <person name="Nishi S."/>
            <person name="Hori S."/>
            <person name="Arai W."/>
            <person name="Tsubouchi T."/>
            <person name="Morono Y."/>
            <person name="Uchiyama I."/>
            <person name="Ito T."/>
            <person name="Fujiyama A."/>
            <person name="Inagaki F."/>
            <person name="Takami H."/>
        </authorList>
    </citation>
    <scope>NUCLEOTIDE SEQUENCE</scope>
    <source>
        <strain evidence="2">Expedition CK06-06</strain>
    </source>
</reference>
<protein>
    <recommendedName>
        <fullName evidence="1">MCM N-terminal domain-containing protein</fullName>
    </recommendedName>
</protein>
<dbReference type="Pfam" id="PF14551">
    <property type="entry name" value="MCM_N"/>
    <property type="match status" value="1"/>
</dbReference>
<sequence length="100" mass="11993">MKPEDRLKSEETFTRFIEEYRDEKEVKYEQAISEMVVKGLNSLIIDFADLYAFDEDVARSVLEYPLVHLPLFDVVAFSKLRMRDPMYADQIRWVHVRFRG</sequence>
<dbReference type="Gene3D" id="3.30.1640.10">
    <property type="entry name" value="mini-chromosome maintenance (MCM) complex, chain A, domain 1"/>
    <property type="match status" value="1"/>
</dbReference>
<proteinExistence type="predicted"/>
<dbReference type="InterPro" id="IPR027925">
    <property type="entry name" value="MCM_N"/>
</dbReference>
<dbReference type="EMBL" id="BARU01030272">
    <property type="protein sequence ID" value="GAH75666.1"/>
    <property type="molecule type" value="Genomic_DNA"/>
</dbReference>
<organism evidence="2">
    <name type="scientific">marine sediment metagenome</name>
    <dbReference type="NCBI Taxonomy" id="412755"/>
    <lineage>
        <taxon>unclassified sequences</taxon>
        <taxon>metagenomes</taxon>
        <taxon>ecological metagenomes</taxon>
    </lineage>
</organism>
<comment type="caution">
    <text evidence="2">The sequence shown here is derived from an EMBL/GenBank/DDBJ whole genome shotgun (WGS) entry which is preliminary data.</text>
</comment>
<dbReference type="InterPro" id="IPR012340">
    <property type="entry name" value="NA-bd_OB-fold"/>
</dbReference>
<gene>
    <name evidence="2" type="ORF">S03H2_48068</name>
</gene>
<dbReference type="SUPFAM" id="SSF50249">
    <property type="entry name" value="Nucleic acid-binding proteins"/>
    <property type="match status" value="1"/>
</dbReference>
<accession>X1HZU2</accession>
<dbReference type="AlphaFoldDB" id="X1HZU2"/>
<name>X1HZU2_9ZZZZ</name>
<evidence type="ECO:0000313" key="2">
    <source>
        <dbReference type="EMBL" id="GAH75666.1"/>
    </source>
</evidence>